<dbReference type="RefSeq" id="WP_114297535.1">
    <property type="nucleotide sequence ID" value="NZ_QPJT01000009.1"/>
</dbReference>
<evidence type="ECO:0000256" key="1">
    <source>
        <dbReference type="ARBA" id="ARBA00005721"/>
    </source>
</evidence>
<evidence type="ECO:0000313" key="3">
    <source>
        <dbReference type="Proteomes" id="UP000253034"/>
    </source>
</evidence>
<dbReference type="Proteomes" id="UP000253034">
    <property type="component" value="Unassembled WGS sequence"/>
</dbReference>
<dbReference type="PANTHER" id="PTHR34297:SF2">
    <property type="entry name" value="ASP23_GLS24 FAMILY ENVELOPE STRESS RESPONSE PROTEIN"/>
    <property type="match status" value="1"/>
</dbReference>
<accession>A0A369B8D1</accession>
<protein>
    <submittedName>
        <fullName evidence="2">Putative alkaline shock family protein YloU</fullName>
    </submittedName>
</protein>
<dbReference type="InterPro" id="IPR005531">
    <property type="entry name" value="Asp23"/>
</dbReference>
<gene>
    <name evidence="2" type="ORF">DFR58_10922</name>
</gene>
<name>A0A369B8D1_9FIRM</name>
<sequence>MDEAVESIVNDKGSIKISDEVVAIIAGIAATEIPGVAGMSGGIAGGIAEMLGRKNLSKGVKVEVGEKEAAIDLYIIVEYGSRIPDIAWEIQEKVKKAVQTMTGLDVIEVNIHIQGVNIEKEHKKEIIDEAARVK</sequence>
<dbReference type="OrthoDB" id="9793465at2"/>
<dbReference type="AlphaFoldDB" id="A0A369B8D1"/>
<dbReference type="EMBL" id="QPJT01000009">
    <property type="protein sequence ID" value="RCX16797.1"/>
    <property type="molecule type" value="Genomic_DNA"/>
</dbReference>
<keyword evidence="3" id="KW-1185">Reference proteome</keyword>
<reference evidence="2 3" key="1">
    <citation type="submission" date="2018-07" db="EMBL/GenBank/DDBJ databases">
        <title>Genomic Encyclopedia of Type Strains, Phase IV (KMG-IV): sequencing the most valuable type-strain genomes for metagenomic binning, comparative biology and taxonomic classification.</title>
        <authorList>
            <person name="Goeker M."/>
        </authorList>
    </citation>
    <scope>NUCLEOTIDE SEQUENCE [LARGE SCALE GENOMIC DNA]</scope>
    <source>
        <strain evidence="2 3">DSM 27016</strain>
    </source>
</reference>
<proteinExistence type="inferred from homology"/>
<comment type="caution">
    <text evidence="2">The sequence shown here is derived from an EMBL/GenBank/DDBJ whole genome shotgun (WGS) entry which is preliminary data.</text>
</comment>
<evidence type="ECO:0000313" key="2">
    <source>
        <dbReference type="EMBL" id="RCX16797.1"/>
    </source>
</evidence>
<organism evidence="2 3">
    <name type="scientific">Anaerobacterium chartisolvens</name>
    <dbReference type="NCBI Taxonomy" id="1297424"/>
    <lineage>
        <taxon>Bacteria</taxon>
        <taxon>Bacillati</taxon>
        <taxon>Bacillota</taxon>
        <taxon>Clostridia</taxon>
        <taxon>Eubacteriales</taxon>
        <taxon>Oscillospiraceae</taxon>
        <taxon>Anaerobacterium</taxon>
    </lineage>
</organism>
<dbReference type="Pfam" id="PF03780">
    <property type="entry name" value="Asp23"/>
    <property type="match status" value="1"/>
</dbReference>
<comment type="similarity">
    <text evidence="1">Belongs to the asp23 family.</text>
</comment>
<dbReference type="PANTHER" id="PTHR34297">
    <property type="entry name" value="HYPOTHETICAL CYTOSOLIC PROTEIN-RELATED"/>
    <property type="match status" value="1"/>
</dbReference>